<dbReference type="RefSeq" id="WP_006906039.1">
    <property type="nucleotide sequence ID" value="NZ_GG665866.1"/>
</dbReference>
<feature type="domain" description="Terminase large subunit-like endonuclease" evidence="2">
    <location>
        <begin position="251"/>
        <end position="536"/>
    </location>
</feature>
<dbReference type="AlphaFoldDB" id="C4GAS7"/>
<gene>
    <name evidence="3" type="ORF">GCWU000342_01028</name>
</gene>
<proteinExistence type="predicted"/>
<sequence>MTDLEKYGTAVLDGKVAACEKLKREYERLLEDLHHQDRWHFDDDRAHRPIEFIEQFCKQSQGQAGHFLKLELYQKAMLQAAYGFLDDNDHRRYQEVLNIVGRKNGKTTLLSAIQLYMLIADKEGAPECYQIATARDQAMKGFTECVNMVRQSKTIAKHVRKRQSDLYCDVNMGFIKPLASNTNSLDGLNGHCIVIDELAAIKNRDVYDLMKQSMSSRSQPMLWCITTSGFVRESIFDSQYEYAKGVIEGTIKDERFLPIIYELDKRDEWNQPGKWVKANPGLGTIKSKEFLEGCVGKGKSDDTFLPTVLVKDFNLKENADAAWLSWDELANDEKIPEEINFKYAIGGMDAADSIDLNSAKLIGMRPDDPKIYVKSMYWIPQSKLDMTKDRHHPDDVPYDIWESRGLIRVVPGNKVHKRVFLDWFLEMRDKEDIWPLYIGYDPWHIDDSLLSLFCQEFGKSTMIPIRQGAVTLSQPMKDLKADFQAGNIVYDANPIDRWCFANTYVKSDVNGNIQPNKGRSQTKRIDGTASLLDAYTVLLDKREDYLSLI</sequence>
<dbReference type="InterPro" id="IPR027417">
    <property type="entry name" value="P-loop_NTPase"/>
</dbReference>
<dbReference type="PANTHER" id="PTHR41287:SF1">
    <property type="entry name" value="PROTEIN YMFN"/>
    <property type="match status" value="1"/>
</dbReference>
<dbReference type="EMBL" id="ACIP02000002">
    <property type="protein sequence ID" value="EEP28220.1"/>
    <property type="molecule type" value="Genomic_DNA"/>
</dbReference>
<evidence type="ECO:0000259" key="2">
    <source>
        <dbReference type="Pfam" id="PF20441"/>
    </source>
</evidence>
<feature type="domain" description="Terminase large subunit-like ATPase" evidence="1">
    <location>
        <begin position="73"/>
        <end position="245"/>
    </location>
</feature>
<protein>
    <submittedName>
        <fullName evidence="3">Phage terminase, large subunit</fullName>
    </submittedName>
</protein>
<dbReference type="InterPro" id="IPR046461">
    <property type="entry name" value="TerL_ATPase"/>
</dbReference>
<accession>C4GAS7</accession>
<dbReference type="InterPro" id="IPR046462">
    <property type="entry name" value="TerL_nuclease"/>
</dbReference>
<organism evidence="3 4">
    <name type="scientific">Shuttleworthella satelles DSM 14600</name>
    <dbReference type="NCBI Taxonomy" id="626523"/>
    <lineage>
        <taxon>Bacteria</taxon>
        <taxon>Bacillati</taxon>
        <taxon>Bacillota</taxon>
        <taxon>Clostridia</taxon>
        <taxon>Lachnospirales</taxon>
        <taxon>Lachnospiraceae</taxon>
        <taxon>Shuttleworthella</taxon>
    </lineage>
</organism>
<reference evidence="3" key="1">
    <citation type="submission" date="2009-04" db="EMBL/GenBank/DDBJ databases">
        <authorList>
            <person name="Weinstock G."/>
            <person name="Sodergren E."/>
            <person name="Clifton S."/>
            <person name="Fulton L."/>
            <person name="Fulton B."/>
            <person name="Courtney L."/>
            <person name="Fronick C."/>
            <person name="Harrison M."/>
            <person name="Strong C."/>
            <person name="Farmer C."/>
            <person name="Delahaunty K."/>
            <person name="Markovic C."/>
            <person name="Hall O."/>
            <person name="Minx P."/>
            <person name="Tomlinson C."/>
            <person name="Mitreva M."/>
            <person name="Nelson J."/>
            <person name="Hou S."/>
            <person name="Wollam A."/>
            <person name="Pepin K.H."/>
            <person name="Johnson M."/>
            <person name="Bhonagiri V."/>
            <person name="Nash W.E."/>
            <person name="Warren W."/>
            <person name="Chinwalla A."/>
            <person name="Mardis E.R."/>
            <person name="Wilson R.K."/>
        </authorList>
    </citation>
    <scope>NUCLEOTIDE SEQUENCE [LARGE SCALE GENOMIC DNA]</scope>
    <source>
        <strain evidence="3">DSM 14600</strain>
    </source>
</reference>
<dbReference type="PANTHER" id="PTHR41287">
    <property type="match status" value="1"/>
</dbReference>
<dbReference type="InterPro" id="IPR005021">
    <property type="entry name" value="Terminase_largesu-like"/>
</dbReference>
<dbReference type="HOGENOM" id="CLU_026632_6_1_9"/>
<dbReference type="Proteomes" id="UP000003494">
    <property type="component" value="Unassembled WGS sequence"/>
</dbReference>
<dbReference type="eggNOG" id="COG4626">
    <property type="taxonomic scope" value="Bacteria"/>
</dbReference>
<evidence type="ECO:0000313" key="3">
    <source>
        <dbReference type="EMBL" id="EEP28220.1"/>
    </source>
</evidence>
<name>C4GAS7_9FIRM</name>
<comment type="caution">
    <text evidence="3">The sequence shown here is derived from an EMBL/GenBank/DDBJ whole genome shotgun (WGS) entry which is preliminary data.</text>
</comment>
<dbReference type="STRING" id="626523.GCWU000342_01028"/>
<dbReference type="Pfam" id="PF03354">
    <property type="entry name" value="TerL_ATPase"/>
    <property type="match status" value="1"/>
</dbReference>
<evidence type="ECO:0000259" key="1">
    <source>
        <dbReference type="Pfam" id="PF03354"/>
    </source>
</evidence>
<dbReference type="Pfam" id="PF20441">
    <property type="entry name" value="TerL_nuclease"/>
    <property type="match status" value="1"/>
</dbReference>
<dbReference type="Gene3D" id="3.40.50.300">
    <property type="entry name" value="P-loop containing nucleotide triphosphate hydrolases"/>
    <property type="match status" value="1"/>
</dbReference>
<dbReference type="GO" id="GO:0004519">
    <property type="term" value="F:endonuclease activity"/>
    <property type="evidence" value="ECO:0007669"/>
    <property type="project" value="InterPro"/>
</dbReference>
<keyword evidence="4" id="KW-1185">Reference proteome</keyword>
<evidence type="ECO:0000313" key="4">
    <source>
        <dbReference type="Proteomes" id="UP000003494"/>
    </source>
</evidence>